<dbReference type="PANTHER" id="PTHR11380:SF5">
    <property type="entry name" value="TRANSCRIPTION INITIATION FACTOR TFIID SUBUNIT 13"/>
    <property type="match status" value="1"/>
</dbReference>
<dbReference type="GO" id="GO:0005634">
    <property type="term" value="C:nucleus"/>
    <property type="evidence" value="ECO:0007669"/>
    <property type="project" value="UniProtKB-SubCell"/>
</dbReference>
<comment type="similarity">
    <text evidence="5">Belongs to the TAF13 family.</text>
</comment>
<reference evidence="7" key="1">
    <citation type="journal article" date="2020" name="J. Eukaryot. Microbiol.">
        <title>De novo Sequencing, Assembly and Annotation of the Transcriptome for the Free-Living Testate Amoeba Arcella intermedia.</title>
        <authorList>
            <person name="Ribeiro G.M."/>
            <person name="Porfirio-Sousa A.L."/>
            <person name="Maurer-Alcala X.X."/>
            <person name="Katz L.A."/>
            <person name="Lahr D.J.G."/>
        </authorList>
    </citation>
    <scope>NUCLEOTIDE SEQUENCE</scope>
</reference>
<evidence type="ECO:0000256" key="4">
    <source>
        <dbReference type="ARBA" id="ARBA00023242"/>
    </source>
</evidence>
<evidence type="ECO:0000313" key="7">
    <source>
        <dbReference type="EMBL" id="NDV40800.1"/>
    </source>
</evidence>
<protein>
    <recommendedName>
        <fullName evidence="6">Transcription initiation factor TFIID subunit 13</fullName>
    </recommendedName>
</protein>
<evidence type="ECO:0000256" key="2">
    <source>
        <dbReference type="ARBA" id="ARBA00023015"/>
    </source>
</evidence>
<evidence type="ECO:0000256" key="3">
    <source>
        <dbReference type="ARBA" id="ARBA00023163"/>
    </source>
</evidence>
<name>A0A6B2LV85_9EUKA</name>
<keyword evidence="2" id="KW-0805">Transcription regulation</keyword>
<dbReference type="InterPro" id="IPR009072">
    <property type="entry name" value="Histone-fold"/>
</dbReference>
<keyword evidence="4" id="KW-0539">Nucleus</keyword>
<evidence type="ECO:0000256" key="1">
    <source>
        <dbReference type="ARBA" id="ARBA00004123"/>
    </source>
</evidence>
<dbReference type="AlphaFoldDB" id="A0A6B2LV85"/>
<organism evidence="7">
    <name type="scientific">Arcella intermedia</name>
    <dbReference type="NCBI Taxonomy" id="1963864"/>
    <lineage>
        <taxon>Eukaryota</taxon>
        <taxon>Amoebozoa</taxon>
        <taxon>Tubulinea</taxon>
        <taxon>Elardia</taxon>
        <taxon>Arcellinida</taxon>
        <taxon>Sphaerothecina</taxon>
        <taxon>Arcellidae</taxon>
        <taxon>Arcella</taxon>
    </lineage>
</organism>
<dbReference type="GO" id="GO:0046982">
    <property type="term" value="F:protein heterodimerization activity"/>
    <property type="evidence" value="ECO:0007669"/>
    <property type="project" value="InterPro"/>
</dbReference>
<dbReference type="GO" id="GO:0006366">
    <property type="term" value="P:transcription by RNA polymerase II"/>
    <property type="evidence" value="ECO:0007669"/>
    <property type="project" value="InterPro"/>
</dbReference>
<comment type="subcellular location">
    <subcellularLocation>
        <location evidence="1">Nucleus</location>
    </subcellularLocation>
</comment>
<dbReference type="SUPFAM" id="SSF47113">
    <property type="entry name" value="Histone-fold"/>
    <property type="match status" value="1"/>
</dbReference>
<accession>A0A6B2LV85</accession>
<dbReference type="InterPro" id="IPR003195">
    <property type="entry name" value="TFIID_TAF13"/>
</dbReference>
<dbReference type="EMBL" id="GIBP01011831">
    <property type="protein sequence ID" value="NDV40800.1"/>
    <property type="molecule type" value="Transcribed_RNA"/>
</dbReference>
<evidence type="ECO:0000256" key="6">
    <source>
        <dbReference type="ARBA" id="ARBA00040136"/>
    </source>
</evidence>
<proteinExistence type="inferred from homology"/>
<evidence type="ECO:0000256" key="5">
    <source>
        <dbReference type="ARBA" id="ARBA00038392"/>
    </source>
</evidence>
<dbReference type="CDD" id="cd07978">
    <property type="entry name" value="HFD_TAF13"/>
    <property type="match status" value="1"/>
</dbReference>
<dbReference type="Pfam" id="PF02269">
    <property type="entry name" value="TFIID-18kDa"/>
    <property type="match status" value="1"/>
</dbReference>
<dbReference type="Gene3D" id="1.10.20.10">
    <property type="entry name" value="Histone, subunit A"/>
    <property type="match status" value="1"/>
</dbReference>
<sequence>MMYGFGDVKNPEDETVNLMQELVFEYIREMTFKASEVASKRGKIQPEDLVFVIRKDRKKYARAIELLSMNEELKRARKQFDSRI</sequence>
<keyword evidence="3" id="KW-0804">Transcription</keyword>
<dbReference type="PANTHER" id="PTHR11380">
    <property type="entry name" value="TRANSCRIPTION INITIATION FACTOR TFIID/SUPT3-RELATED"/>
    <property type="match status" value="1"/>
</dbReference>